<name>A0AAU7CP55_9BACT</name>
<dbReference type="EMBL" id="CP155447">
    <property type="protein sequence ID" value="XBH06793.1"/>
    <property type="molecule type" value="Genomic_DNA"/>
</dbReference>
<dbReference type="RefSeq" id="WP_406699641.1">
    <property type="nucleotide sequence ID" value="NZ_CP155447.1"/>
</dbReference>
<reference evidence="1" key="1">
    <citation type="submission" date="2024-05" db="EMBL/GenBank/DDBJ databases">
        <title>Planctomycetes of the genus Singulisphaera possess chitinolytic capabilities.</title>
        <authorList>
            <person name="Ivanova A."/>
        </authorList>
    </citation>
    <scope>NUCLEOTIDE SEQUENCE</scope>
    <source>
        <strain evidence="1">Ch08T</strain>
    </source>
</reference>
<proteinExistence type="predicted"/>
<accession>A0AAU7CP55</accession>
<organism evidence="1">
    <name type="scientific">Singulisphaera sp. Ch08</name>
    <dbReference type="NCBI Taxonomy" id="3120278"/>
    <lineage>
        <taxon>Bacteria</taxon>
        <taxon>Pseudomonadati</taxon>
        <taxon>Planctomycetota</taxon>
        <taxon>Planctomycetia</taxon>
        <taxon>Isosphaerales</taxon>
        <taxon>Isosphaeraceae</taxon>
        <taxon>Singulisphaera</taxon>
    </lineage>
</organism>
<dbReference type="AlphaFoldDB" id="A0AAU7CP55"/>
<gene>
    <name evidence="1" type="ORF">V5E97_12350</name>
</gene>
<evidence type="ECO:0000313" key="1">
    <source>
        <dbReference type="EMBL" id="XBH06793.1"/>
    </source>
</evidence>
<sequence length="203" mass="22893">MQTRWSFALGMALGVLGTVFAAGYHGGLAIARQETPSRSDRPDNEELAKLYAADQGDRKPEDGQPIDAEVIIARDKQRENRIKQLYEASEIRTGQDYYRAAMILQHARNPEDYLLAHEFCLVALAKGEQNARWLAAATEDRFLMNIGRPQRFGTQYHSNNNEPMKLYVVGPGVTDGLRRELKVPSLAEAKTREAEMGRLFKVK</sequence>
<protein>
    <submittedName>
        <fullName evidence="1">Uncharacterized protein</fullName>
    </submittedName>
</protein>